<dbReference type="Pfam" id="PF08534">
    <property type="entry name" value="Redoxin"/>
    <property type="match status" value="1"/>
</dbReference>
<dbReference type="EMBL" id="FNMV01000012">
    <property type="protein sequence ID" value="SDX61178.1"/>
    <property type="molecule type" value="Genomic_DNA"/>
</dbReference>
<dbReference type="PANTHER" id="PTHR42852:SF13">
    <property type="entry name" value="PROTEIN DIPZ"/>
    <property type="match status" value="1"/>
</dbReference>
<sequence length="257" mass="29433">MKKLFYTLSFALVFASCTGQTKFGEPDINPLQVQKSYDDWYKYQKEHIMLSTDFVALDSNSNTIAKVAFLQELTEGNYIPIRLESDTASLYYQLYKIQPKSDSSIKASIAETAFNEIQNYQKEGEPFPAFSFKDLNGNLITNENLKGKFVVIKCWYIHCAACLKEFPDVNQLASKYKDRNDIVFLSLAEDSPEQLKPFLARKPLSYAVVPNMKTYMNLTLQLNAFPTHFIINKEGFIVKVVSDYKSLEVALDKVSRK</sequence>
<organism evidence="2 3">
    <name type="scientific">Flavobacterium degerlachei</name>
    <dbReference type="NCBI Taxonomy" id="229203"/>
    <lineage>
        <taxon>Bacteria</taxon>
        <taxon>Pseudomonadati</taxon>
        <taxon>Bacteroidota</taxon>
        <taxon>Flavobacteriia</taxon>
        <taxon>Flavobacteriales</taxon>
        <taxon>Flavobacteriaceae</taxon>
        <taxon>Flavobacterium</taxon>
    </lineage>
</organism>
<proteinExistence type="predicted"/>
<dbReference type="GO" id="GO:0016491">
    <property type="term" value="F:oxidoreductase activity"/>
    <property type="evidence" value="ECO:0007669"/>
    <property type="project" value="InterPro"/>
</dbReference>
<reference evidence="3" key="1">
    <citation type="submission" date="2016-10" db="EMBL/GenBank/DDBJ databases">
        <authorList>
            <person name="Varghese N."/>
            <person name="Submissions S."/>
        </authorList>
    </citation>
    <scope>NUCLEOTIDE SEQUENCE [LARGE SCALE GENOMIC DNA]</scope>
    <source>
        <strain evidence="3">DSM 15718</strain>
    </source>
</reference>
<dbReference type="PANTHER" id="PTHR42852">
    <property type="entry name" value="THIOL:DISULFIDE INTERCHANGE PROTEIN DSBE"/>
    <property type="match status" value="1"/>
</dbReference>
<dbReference type="RefSeq" id="WP_091433934.1">
    <property type="nucleotide sequence ID" value="NZ_FNMV01000012.1"/>
</dbReference>
<feature type="domain" description="Thioredoxin" evidence="1">
    <location>
        <begin position="121"/>
        <end position="257"/>
    </location>
</feature>
<evidence type="ECO:0000259" key="1">
    <source>
        <dbReference type="PROSITE" id="PS51352"/>
    </source>
</evidence>
<dbReference type="InterPro" id="IPR036249">
    <property type="entry name" value="Thioredoxin-like_sf"/>
</dbReference>
<dbReference type="PROSITE" id="PS51257">
    <property type="entry name" value="PROKAR_LIPOPROTEIN"/>
    <property type="match status" value="1"/>
</dbReference>
<name>A0A1H3D4Y3_9FLAO</name>
<dbReference type="Gene3D" id="3.40.30.10">
    <property type="entry name" value="Glutaredoxin"/>
    <property type="match status" value="1"/>
</dbReference>
<keyword evidence="3" id="KW-1185">Reference proteome</keyword>
<dbReference type="InterPro" id="IPR013740">
    <property type="entry name" value="Redoxin"/>
</dbReference>
<evidence type="ECO:0000313" key="3">
    <source>
        <dbReference type="Proteomes" id="UP000198569"/>
    </source>
</evidence>
<dbReference type="Proteomes" id="UP000198569">
    <property type="component" value="Unassembled WGS sequence"/>
</dbReference>
<dbReference type="InterPro" id="IPR013766">
    <property type="entry name" value="Thioredoxin_domain"/>
</dbReference>
<dbReference type="CDD" id="cd02966">
    <property type="entry name" value="TlpA_like_family"/>
    <property type="match status" value="1"/>
</dbReference>
<dbReference type="SUPFAM" id="SSF52833">
    <property type="entry name" value="Thioredoxin-like"/>
    <property type="match status" value="1"/>
</dbReference>
<dbReference type="PROSITE" id="PS51352">
    <property type="entry name" value="THIOREDOXIN_2"/>
    <property type="match status" value="1"/>
</dbReference>
<gene>
    <name evidence="2" type="ORF">SAMN05444338_11292</name>
</gene>
<dbReference type="InterPro" id="IPR050553">
    <property type="entry name" value="Thioredoxin_ResA/DsbE_sf"/>
</dbReference>
<protein>
    <submittedName>
        <fullName evidence="2">Peroxiredoxin</fullName>
    </submittedName>
</protein>
<accession>A0A1H3D4Y3</accession>
<evidence type="ECO:0000313" key="2">
    <source>
        <dbReference type="EMBL" id="SDX61178.1"/>
    </source>
</evidence>
<dbReference type="AlphaFoldDB" id="A0A1H3D4Y3"/>
<dbReference type="OrthoDB" id="9815205at2"/>